<evidence type="ECO:0008006" key="3">
    <source>
        <dbReference type="Google" id="ProtNLM"/>
    </source>
</evidence>
<dbReference type="Proteomes" id="UP000499080">
    <property type="component" value="Unassembled WGS sequence"/>
</dbReference>
<reference evidence="1 2" key="1">
    <citation type="journal article" date="2019" name="Sci. Rep.">
        <title>Orb-weaving spider Araneus ventricosus genome elucidates the spidroin gene catalogue.</title>
        <authorList>
            <person name="Kono N."/>
            <person name="Nakamura H."/>
            <person name="Ohtoshi R."/>
            <person name="Moran D.A.P."/>
            <person name="Shinohara A."/>
            <person name="Yoshida Y."/>
            <person name="Fujiwara M."/>
            <person name="Mori M."/>
            <person name="Tomita M."/>
            <person name="Arakawa K."/>
        </authorList>
    </citation>
    <scope>NUCLEOTIDE SEQUENCE [LARGE SCALE GENOMIC DNA]</scope>
</reference>
<protein>
    <recommendedName>
        <fullName evidence="3">Tc1-like transposase DDE domain-containing protein</fullName>
    </recommendedName>
</protein>
<dbReference type="AlphaFoldDB" id="A0A4Y2S598"/>
<proteinExistence type="predicted"/>
<dbReference type="OrthoDB" id="6435577at2759"/>
<dbReference type="GO" id="GO:0003676">
    <property type="term" value="F:nucleic acid binding"/>
    <property type="evidence" value="ECO:0007669"/>
    <property type="project" value="InterPro"/>
</dbReference>
<evidence type="ECO:0000313" key="2">
    <source>
        <dbReference type="Proteomes" id="UP000499080"/>
    </source>
</evidence>
<accession>A0A4Y2S598</accession>
<name>A0A4Y2S598_ARAVE</name>
<dbReference type="InterPro" id="IPR036397">
    <property type="entry name" value="RNaseH_sf"/>
</dbReference>
<comment type="caution">
    <text evidence="1">The sequence shown here is derived from an EMBL/GenBank/DDBJ whole genome shotgun (WGS) entry which is preliminary data.</text>
</comment>
<organism evidence="1 2">
    <name type="scientific">Araneus ventricosus</name>
    <name type="common">Orbweaver spider</name>
    <name type="synonym">Epeira ventricosa</name>
    <dbReference type="NCBI Taxonomy" id="182803"/>
    <lineage>
        <taxon>Eukaryota</taxon>
        <taxon>Metazoa</taxon>
        <taxon>Ecdysozoa</taxon>
        <taxon>Arthropoda</taxon>
        <taxon>Chelicerata</taxon>
        <taxon>Arachnida</taxon>
        <taxon>Araneae</taxon>
        <taxon>Araneomorphae</taxon>
        <taxon>Entelegynae</taxon>
        <taxon>Araneoidea</taxon>
        <taxon>Araneidae</taxon>
        <taxon>Araneus</taxon>
    </lineage>
</organism>
<sequence>MLSWPFRSPDLLPIEHAWDIIGRQIQHHPQLTWVVADLADQTQKAKHHPQLTCTVADLTDQAQKAWHFIPQNNIRHLYDTMNARLHAYIQNRGDCRGY</sequence>
<dbReference type="Gene3D" id="3.30.420.10">
    <property type="entry name" value="Ribonuclease H-like superfamily/Ribonuclease H"/>
    <property type="match status" value="1"/>
</dbReference>
<keyword evidence="2" id="KW-1185">Reference proteome</keyword>
<dbReference type="EMBL" id="BGPR01019917">
    <property type="protein sequence ID" value="GBN83322.1"/>
    <property type="molecule type" value="Genomic_DNA"/>
</dbReference>
<evidence type="ECO:0000313" key="1">
    <source>
        <dbReference type="EMBL" id="GBN83322.1"/>
    </source>
</evidence>
<gene>
    <name evidence="1" type="ORF">AVEN_11948_1</name>
</gene>